<sequence>MILSLKHLLIIAIALSLPLTVFSKTVDAVGEAVIYNDDVTDARYRATQQAIKQAVLESGSRVNVKDELYNGELESSLEIRSSGHVQKARIISEEQNGDFLRVVARVDVTPDSQCSTGPTSYYKKTVGITGFELQTPQQARLGELSNISRELPKGLADEINKQGYLRALTATNIAIYPDLLNAPSSTNYDGSLTNVTRISEQLGVQYIVSGVIRDIGEVYLRRPNDKDEKDALDEGIDKERNFVVDIYIYDGFSGALLFEHRYSEIGNWDISDHARIGFGSAKFWTVHYGKVVQQALKESALDTSEQLRCQPFIANIFRTEGNRIHISAGSLAGIKQGDKFNVYRRYEVFNQLQSAQTQLNNANISVTIKQVQPNFSVGELVVDSHILNVQQQDVVIAW</sequence>
<dbReference type="Pfam" id="PF16539">
    <property type="entry name" value="FlgT_M"/>
    <property type="match status" value="1"/>
</dbReference>
<organism evidence="5 6">
    <name type="scientific">Marinomonas primoryensis</name>
    <dbReference type="NCBI Taxonomy" id="178399"/>
    <lineage>
        <taxon>Bacteria</taxon>
        <taxon>Pseudomonadati</taxon>
        <taxon>Pseudomonadota</taxon>
        <taxon>Gammaproteobacteria</taxon>
        <taxon>Oceanospirillales</taxon>
        <taxon>Oceanospirillaceae</taxon>
        <taxon>Marinomonas</taxon>
    </lineage>
</organism>
<evidence type="ECO:0000259" key="3">
    <source>
        <dbReference type="Pfam" id="PF16539"/>
    </source>
</evidence>
<dbReference type="Gene3D" id="3.40.50.10610">
    <property type="entry name" value="ABC-type transport auxiliary lipoprotein component"/>
    <property type="match status" value="1"/>
</dbReference>
<dbReference type="InterPro" id="IPR032386">
    <property type="entry name" value="FlgT_M"/>
</dbReference>
<reference evidence="5 6" key="1">
    <citation type="submission" date="2016-06" db="EMBL/GenBank/DDBJ databases">
        <title>The sequenced genome of the ice-adhering bacterium Marinomonas primoryensis, from Antarctica.</title>
        <authorList>
            <person name="Graham L."/>
            <person name="Vance T.D.R."/>
            <person name="Davies P.L."/>
        </authorList>
    </citation>
    <scope>NUCLEOTIDE SEQUENCE [LARGE SCALE GENOMIC DNA]</scope>
    <source>
        <strain evidence="5 6">AceL</strain>
    </source>
</reference>
<dbReference type="Proteomes" id="UP000249898">
    <property type="component" value="Chromosome"/>
</dbReference>
<feature type="domain" description="Flagellar assembly protein T N-terminal" evidence="4">
    <location>
        <begin position="25"/>
        <end position="110"/>
    </location>
</feature>
<dbReference type="InterPro" id="IPR032370">
    <property type="entry name" value="FlgT_N"/>
</dbReference>
<evidence type="ECO:0000313" key="5">
    <source>
        <dbReference type="EMBL" id="AWY02015.1"/>
    </source>
</evidence>
<keyword evidence="1" id="KW-0732">Signal</keyword>
<dbReference type="InterPro" id="IPR032388">
    <property type="entry name" value="FlgT_C"/>
</dbReference>
<feature type="domain" description="Flagellar assembly protein T C-terminal" evidence="2">
    <location>
        <begin position="321"/>
        <end position="396"/>
    </location>
</feature>
<dbReference type="OrthoDB" id="8778507at2"/>
<dbReference type="Pfam" id="PF16548">
    <property type="entry name" value="FlgT_N"/>
    <property type="match status" value="1"/>
</dbReference>
<dbReference type="EMBL" id="CP016181">
    <property type="protein sequence ID" value="AWY02015.1"/>
    <property type="molecule type" value="Genomic_DNA"/>
</dbReference>
<accession>A0A2Z4PX97</accession>
<protein>
    <recommendedName>
        <fullName evidence="7">Flagellar assembly protein T N-terminal domain-containing protein</fullName>
    </recommendedName>
</protein>
<dbReference type="Pfam" id="PF16538">
    <property type="entry name" value="FlgT_C"/>
    <property type="match status" value="1"/>
</dbReference>
<gene>
    <name evidence="5" type="ORF">A8139_20245</name>
</gene>
<proteinExistence type="predicted"/>
<dbReference type="Gene3D" id="3.30.1660.40">
    <property type="entry name" value="FlgT, N-terminal domain"/>
    <property type="match status" value="1"/>
</dbReference>
<evidence type="ECO:0000259" key="4">
    <source>
        <dbReference type="Pfam" id="PF16548"/>
    </source>
</evidence>
<dbReference type="InterPro" id="IPR038165">
    <property type="entry name" value="FlgT_C_sf"/>
</dbReference>
<dbReference type="AlphaFoldDB" id="A0A2Z4PX97"/>
<feature type="domain" description="Flagellar assembly protein T middle" evidence="3">
    <location>
        <begin position="117"/>
        <end position="276"/>
    </location>
</feature>
<feature type="chain" id="PRO_5016354440" description="Flagellar assembly protein T N-terminal domain-containing protein" evidence="1">
    <location>
        <begin position="24"/>
        <end position="398"/>
    </location>
</feature>
<evidence type="ECO:0000259" key="2">
    <source>
        <dbReference type="Pfam" id="PF16538"/>
    </source>
</evidence>
<feature type="signal peptide" evidence="1">
    <location>
        <begin position="1"/>
        <end position="23"/>
    </location>
</feature>
<dbReference type="InterPro" id="IPR038180">
    <property type="entry name" value="FlgT_N_sf"/>
</dbReference>
<evidence type="ECO:0000256" key="1">
    <source>
        <dbReference type="SAM" id="SignalP"/>
    </source>
</evidence>
<name>A0A2Z4PX97_9GAMM</name>
<evidence type="ECO:0008006" key="7">
    <source>
        <dbReference type="Google" id="ProtNLM"/>
    </source>
</evidence>
<dbReference type="Gene3D" id="2.40.10.410">
    <property type="entry name" value="FlgT, C-terminal domain"/>
    <property type="match status" value="1"/>
</dbReference>
<evidence type="ECO:0000313" key="6">
    <source>
        <dbReference type="Proteomes" id="UP000249898"/>
    </source>
</evidence>